<comment type="caution">
    <text evidence="2">The sequence shown here is derived from an EMBL/GenBank/DDBJ whole genome shotgun (WGS) entry which is preliminary data.</text>
</comment>
<organism evidence="2 3">
    <name type="scientific">Periplaneta americana</name>
    <name type="common">American cockroach</name>
    <name type="synonym">Blatta americana</name>
    <dbReference type="NCBI Taxonomy" id="6978"/>
    <lineage>
        <taxon>Eukaryota</taxon>
        <taxon>Metazoa</taxon>
        <taxon>Ecdysozoa</taxon>
        <taxon>Arthropoda</taxon>
        <taxon>Hexapoda</taxon>
        <taxon>Insecta</taxon>
        <taxon>Pterygota</taxon>
        <taxon>Neoptera</taxon>
        <taxon>Polyneoptera</taxon>
        <taxon>Dictyoptera</taxon>
        <taxon>Blattodea</taxon>
        <taxon>Blattoidea</taxon>
        <taxon>Blattidae</taxon>
        <taxon>Blattinae</taxon>
        <taxon>Periplaneta</taxon>
    </lineage>
</organism>
<gene>
    <name evidence="2" type="ORF">ANN_12550</name>
</gene>
<feature type="region of interest" description="Disordered" evidence="1">
    <location>
        <begin position="1"/>
        <end position="23"/>
    </location>
</feature>
<dbReference type="PANTHER" id="PTHR47326">
    <property type="entry name" value="TRANSPOSABLE ELEMENT TC3 TRANSPOSASE-LIKE PROTEIN"/>
    <property type="match status" value="1"/>
</dbReference>
<accession>A0ABQ8TJ52</accession>
<dbReference type="Proteomes" id="UP001148838">
    <property type="component" value="Unassembled WGS sequence"/>
</dbReference>
<dbReference type="EMBL" id="JAJSOF020000009">
    <property type="protein sequence ID" value="KAJ4445865.1"/>
    <property type="molecule type" value="Genomic_DNA"/>
</dbReference>
<evidence type="ECO:0000313" key="2">
    <source>
        <dbReference type="EMBL" id="KAJ4445865.1"/>
    </source>
</evidence>
<protein>
    <submittedName>
        <fullName evidence="2">Uncharacterized protein</fullName>
    </submittedName>
</protein>
<reference evidence="2 3" key="1">
    <citation type="journal article" date="2022" name="Allergy">
        <title>Genome assembly and annotation of Periplaneta americana reveal a comprehensive cockroach allergen profile.</title>
        <authorList>
            <person name="Wang L."/>
            <person name="Xiong Q."/>
            <person name="Saelim N."/>
            <person name="Wang L."/>
            <person name="Nong W."/>
            <person name="Wan A.T."/>
            <person name="Shi M."/>
            <person name="Liu X."/>
            <person name="Cao Q."/>
            <person name="Hui J.H.L."/>
            <person name="Sookrung N."/>
            <person name="Leung T.F."/>
            <person name="Tungtrongchitr A."/>
            <person name="Tsui S.K.W."/>
        </authorList>
    </citation>
    <scope>NUCLEOTIDE SEQUENCE [LARGE SCALE GENOMIC DNA]</scope>
    <source>
        <strain evidence="2">PWHHKU_190912</strain>
    </source>
</reference>
<keyword evidence="3" id="KW-1185">Reference proteome</keyword>
<sequence length="319" mass="36268">MVDLCEDGNEPPPLQIIWNDGRKLNNPEKNPHESWFSPPQIRFYRRDSNLGPQSSIASAQPIDIYIKVSTTSFGCNISSRNANMDLLHFSLIADIKIQLYFNQAANSVTVGNAAIQQELQKLSQVIEHVTCRIAWRLCNPSRSSEHALCDCFVQGHGNRCDVYGQISTLVRLSYITHLPTLLLKGGPIVWPPRSPDLTPLDLFFWGYVKDKVYATPVRDLRDLRERIIEATENIPEDMLQRAWQEIVHRLDIVTVTTGAHVEIWYKFRLSQFPSTLPRYQVVRSIAPKSDERGEGRDVKSISKTFPLNDATLPRGAGHH</sequence>
<proteinExistence type="predicted"/>
<evidence type="ECO:0000256" key="1">
    <source>
        <dbReference type="SAM" id="MobiDB-lite"/>
    </source>
</evidence>
<dbReference type="InterPro" id="IPR036397">
    <property type="entry name" value="RNaseH_sf"/>
</dbReference>
<name>A0ABQ8TJ52_PERAM</name>
<dbReference type="PANTHER" id="PTHR47326:SF1">
    <property type="entry name" value="HTH PSQ-TYPE DOMAIN-CONTAINING PROTEIN"/>
    <property type="match status" value="1"/>
</dbReference>
<dbReference type="Gene3D" id="3.30.420.10">
    <property type="entry name" value="Ribonuclease H-like superfamily/Ribonuclease H"/>
    <property type="match status" value="1"/>
</dbReference>
<evidence type="ECO:0000313" key="3">
    <source>
        <dbReference type="Proteomes" id="UP001148838"/>
    </source>
</evidence>